<accession>A0A517XRL3</accession>
<dbReference type="InterPro" id="IPR050571">
    <property type="entry name" value="Class-IV_PLP-Dep_Aminotrnsfr"/>
</dbReference>
<dbReference type="EC" id="2.6.1.42" evidence="5"/>
<dbReference type="EMBL" id="CP036273">
    <property type="protein sequence ID" value="QDU20147.1"/>
    <property type="molecule type" value="Genomic_DNA"/>
</dbReference>
<dbReference type="GO" id="GO:0052655">
    <property type="term" value="F:L-valine-2-oxoglutarate transaminase activity"/>
    <property type="evidence" value="ECO:0007669"/>
    <property type="project" value="RHEA"/>
</dbReference>
<evidence type="ECO:0000256" key="4">
    <source>
        <dbReference type="ARBA" id="ARBA00009320"/>
    </source>
</evidence>
<dbReference type="GO" id="GO:0052656">
    <property type="term" value="F:L-isoleucine-2-oxoglutarate transaminase activity"/>
    <property type="evidence" value="ECO:0007669"/>
    <property type="project" value="RHEA"/>
</dbReference>
<dbReference type="PANTHER" id="PTHR42743">
    <property type="entry name" value="AMINO-ACID AMINOTRANSFERASE"/>
    <property type="match status" value="1"/>
</dbReference>
<evidence type="ECO:0000256" key="3">
    <source>
        <dbReference type="ARBA" id="ARBA00005072"/>
    </source>
</evidence>
<comment type="similarity">
    <text evidence="4">Belongs to the class-IV pyridoxal-phosphate-dependent aminotransferase family.</text>
</comment>
<dbReference type="InterPro" id="IPR043131">
    <property type="entry name" value="BCAT-like_N"/>
</dbReference>
<keyword evidence="10" id="KW-1185">Reference proteome</keyword>
<evidence type="ECO:0000256" key="8">
    <source>
        <dbReference type="ARBA" id="ARBA00049229"/>
    </source>
</evidence>
<dbReference type="InterPro" id="IPR036038">
    <property type="entry name" value="Aminotransferase-like"/>
</dbReference>
<evidence type="ECO:0000256" key="1">
    <source>
        <dbReference type="ARBA" id="ARBA00004824"/>
    </source>
</evidence>
<comment type="pathway">
    <text evidence="3">Amino-acid biosynthesis; L-leucine biosynthesis; L-leucine from 3-methyl-2-oxobutanoate: step 4/4.</text>
</comment>
<comment type="catalytic activity">
    <reaction evidence="6">
        <text>L-valine + 2-oxoglutarate = 3-methyl-2-oxobutanoate + L-glutamate</text>
        <dbReference type="Rhea" id="RHEA:24813"/>
        <dbReference type="ChEBI" id="CHEBI:11851"/>
        <dbReference type="ChEBI" id="CHEBI:16810"/>
        <dbReference type="ChEBI" id="CHEBI:29985"/>
        <dbReference type="ChEBI" id="CHEBI:57762"/>
        <dbReference type="EC" id="2.6.1.42"/>
    </reaction>
</comment>
<name>A0A517XRL3_9BACT</name>
<keyword evidence="9" id="KW-0032">Aminotransferase</keyword>
<comment type="catalytic activity">
    <reaction evidence="8">
        <text>L-leucine + 2-oxoglutarate = 4-methyl-2-oxopentanoate + L-glutamate</text>
        <dbReference type="Rhea" id="RHEA:18321"/>
        <dbReference type="ChEBI" id="CHEBI:16810"/>
        <dbReference type="ChEBI" id="CHEBI:17865"/>
        <dbReference type="ChEBI" id="CHEBI:29985"/>
        <dbReference type="ChEBI" id="CHEBI:57427"/>
        <dbReference type="EC" id="2.6.1.42"/>
    </reaction>
</comment>
<dbReference type="OrthoDB" id="9805628at2"/>
<dbReference type="Pfam" id="PF01063">
    <property type="entry name" value="Aminotran_4"/>
    <property type="match status" value="1"/>
</dbReference>
<proteinExistence type="inferred from homology"/>
<evidence type="ECO:0000256" key="7">
    <source>
        <dbReference type="ARBA" id="ARBA00048798"/>
    </source>
</evidence>
<comment type="pathway">
    <text evidence="2">Amino-acid biosynthesis; L-valine biosynthesis; L-valine from pyruvate: step 4/4.</text>
</comment>
<dbReference type="InterPro" id="IPR043132">
    <property type="entry name" value="BCAT-like_C"/>
</dbReference>
<protein>
    <recommendedName>
        <fullName evidence="5">branched-chain-amino-acid transaminase</fullName>
        <ecNumber evidence="5">2.6.1.42</ecNumber>
    </recommendedName>
</protein>
<organism evidence="9 10">
    <name type="scientific">Urbifossiella limnaea</name>
    <dbReference type="NCBI Taxonomy" id="2528023"/>
    <lineage>
        <taxon>Bacteria</taxon>
        <taxon>Pseudomonadati</taxon>
        <taxon>Planctomycetota</taxon>
        <taxon>Planctomycetia</taxon>
        <taxon>Gemmatales</taxon>
        <taxon>Gemmataceae</taxon>
        <taxon>Urbifossiella</taxon>
    </lineage>
</organism>
<dbReference type="AlphaFoldDB" id="A0A517XRL3"/>
<evidence type="ECO:0000256" key="5">
    <source>
        <dbReference type="ARBA" id="ARBA00013053"/>
    </source>
</evidence>
<gene>
    <name evidence="9" type="primary">ilvE_2</name>
    <name evidence="9" type="ORF">ETAA1_20910</name>
</gene>
<reference evidence="9 10" key="1">
    <citation type="submission" date="2019-02" db="EMBL/GenBank/DDBJ databases">
        <title>Deep-cultivation of Planctomycetes and their phenomic and genomic characterization uncovers novel biology.</title>
        <authorList>
            <person name="Wiegand S."/>
            <person name="Jogler M."/>
            <person name="Boedeker C."/>
            <person name="Pinto D."/>
            <person name="Vollmers J."/>
            <person name="Rivas-Marin E."/>
            <person name="Kohn T."/>
            <person name="Peeters S.H."/>
            <person name="Heuer A."/>
            <person name="Rast P."/>
            <person name="Oberbeckmann S."/>
            <person name="Bunk B."/>
            <person name="Jeske O."/>
            <person name="Meyerdierks A."/>
            <person name="Storesund J.E."/>
            <person name="Kallscheuer N."/>
            <person name="Luecker S."/>
            <person name="Lage O.M."/>
            <person name="Pohl T."/>
            <person name="Merkel B.J."/>
            <person name="Hornburger P."/>
            <person name="Mueller R.-W."/>
            <person name="Bruemmer F."/>
            <person name="Labrenz M."/>
            <person name="Spormann A.M."/>
            <person name="Op den Camp H."/>
            <person name="Overmann J."/>
            <person name="Amann R."/>
            <person name="Jetten M.S.M."/>
            <person name="Mascher T."/>
            <person name="Medema M.H."/>
            <person name="Devos D.P."/>
            <person name="Kaster A.-K."/>
            <person name="Ovreas L."/>
            <person name="Rohde M."/>
            <person name="Galperin M.Y."/>
            <person name="Jogler C."/>
        </authorList>
    </citation>
    <scope>NUCLEOTIDE SEQUENCE [LARGE SCALE GENOMIC DNA]</scope>
    <source>
        <strain evidence="9 10">ETA_A1</strain>
    </source>
</reference>
<dbReference type="Proteomes" id="UP000319576">
    <property type="component" value="Chromosome"/>
</dbReference>
<dbReference type="SUPFAM" id="SSF56752">
    <property type="entry name" value="D-aminoacid aminotransferase-like PLP-dependent enzymes"/>
    <property type="match status" value="1"/>
</dbReference>
<evidence type="ECO:0000313" key="10">
    <source>
        <dbReference type="Proteomes" id="UP000319576"/>
    </source>
</evidence>
<dbReference type="InterPro" id="IPR001544">
    <property type="entry name" value="Aminotrans_IV"/>
</dbReference>
<evidence type="ECO:0000256" key="2">
    <source>
        <dbReference type="ARBA" id="ARBA00004931"/>
    </source>
</evidence>
<dbReference type="GO" id="GO:0046394">
    <property type="term" value="P:carboxylic acid biosynthetic process"/>
    <property type="evidence" value="ECO:0007669"/>
    <property type="project" value="UniProtKB-ARBA"/>
</dbReference>
<dbReference type="RefSeq" id="WP_145237213.1">
    <property type="nucleotide sequence ID" value="NZ_CP036273.1"/>
</dbReference>
<comment type="catalytic activity">
    <reaction evidence="7">
        <text>L-isoleucine + 2-oxoglutarate = (S)-3-methyl-2-oxopentanoate + L-glutamate</text>
        <dbReference type="Rhea" id="RHEA:24801"/>
        <dbReference type="ChEBI" id="CHEBI:16810"/>
        <dbReference type="ChEBI" id="CHEBI:29985"/>
        <dbReference type="ChEBI" id="CHEBI:35146"/>
        <dbReference type="ChEBI" id="CHEBI:58045"/>
        <dbReference type="EC" id="2.6.1.42"/>
    </reaction>
</comment>
<keyword evidence="9" id="KW-0808">Transferase</keyword>
<evidence type="ECO:0000313" key="9">
    <source>
        <dbReference type="EMBL" id="QDU20147.1"/>
    </source>
</evidence>
<dbReference type="GO" id="GO:0005829">
    <property type="term" value="C:cytosol"/>
    <property type="evidence" value="ECO:0007669"/>
    <property type="project" value="TreeGrafter"/>
</dbReference>
<dbReference type="GO" id="GO:0052654">
    <property type="term" value="F:L-leucine-2-oxoglutarate transaminase activity"/>
    <property type="evidence" value="ECO:0007669"/>
    <property type="project" value="RHEA"/>
</dbReference>
<dbReference type="Gene3D" id="3.30.470.10">
    <property type="match status" value="1"/>
</dbReference>
<comment type="pathway">
    <text evidence="1">Amino-acid biosynthesis; L-isoleucine biosynthesis; L-isoleucine from 2-oxobutanoate: step 4/4.</text>
</comment>
<evidence type="ECO:0000256" key="6">
    <source>
        <dbReference type="ARBA" id="ARBA00048212"/>
    </source>
</evidence>
<dbReference type="KEGG" id="uli:ETAA1_20910"/>
<dbReference type="PANTHER" id="PTHR42743:SF11">
    <property type="entry name" value="AMINODEOXYCHORISMATE LYASE"/>
    <property type="match status" value="1"/>
</dbReference>
<dbReference type="Gene3D" id="3.20.10.10">
    <property type="entry name" value="D-amino Acid Aminotransferase, subunit A, domain 2"/>
    <property type="match status" value="1"/>
</dbReference>
<sequence length="289" mass="30787">MSLLWVNGTLVDKADARVSPFDHGFLYGDGVWEPLRVFGGRLFRGADHIDRLFAVAEHYELDVPYTAAELLAAVEATVRANHRTDGYCRVIVTRGPGTIGPDPRKLDPQVFITAEEYYPFPSELAGHGLHVVTYPHPVAAAGPRFWLQALGRPDIVSARRHALRAGCLDAVICGPGEGVIGTTEGDLFFARGGTVSPVPPTTTVEARAVAELARDLGPWKLEPPPTPSDLNTADEVFLVGTACGVIGVVRIDGHTIGNGTEGPVTRAVREAYHALTRGADTMPAEGGAP</sequence>